<sequence length="1135" mass="129595">MKPKGSTPDPLSIDLLIDWLEPSDDYLTTHLNIREKRIHAEAGQWVFENTKFKEWRNRPGSQLWLYGKVGSGKTILCSSMIEALRTQFSDQSSTSEGFILFYYFAFNKSNDQNLGAFLSSIIYQFCALESIPTQLQNLYMKYKRAAPGRRKIPIPGSLELSKVFFEICRSSSNHGFLLLDALDEIPHGQQRKDFLELLRMLTGHETAQVQVPSSLRTKSTLSILVTSQSQPDFGNAFLWDLGWVNLGLGRSRVDEDIARFVQYELSTTIKFSELSPDNEMEIREYLVANADGVYVPINAPMIFSETNGDSFQWVDLILQILQIPRVLRPSQIKEILKSLPKGLEETYDRLLERIDDEDVPEVGLALKWLSLAKRPLYIEEVVEASILDVDKSVILDADRRMTAAQLLSCLTGLVTIEPPLAVGLTPQPGKHILALAHSSVREYLIMKNTDQPPRNVFQFNKETTDEFIAKCCVEYFGHCAFVSWRQYPLARYSNRFWNQHAAHNPQLSMYLDRRVNEIVAPVLHPEVDSKGRLLGNVPEYAVDDFANVTYDLIPRPLELVEDAVLSSTGRKYIFEPLVDPGSFRLLVLLPSGYETDPLQCILRHVSLQEVPQYIALSYVWGDHSKPGLVIVNGMNYHVPFNLETALRHLRAQSRGAPRAYWVDTICINQQNFDEKNHQVPMMQSIFSNASKVVAWLGASSASSEHAMSYLAKFQDIPPSAESARNLLTAMSGDTWSAIQELLQRPWFYKAWIVREMAVGRDVEVTCGRQSISWSVFELIELAYATHGYDIYSETSNLWQAHARSQDVNSREELSHSPELVQSSQFVLASGVLTMMLAIRRRHKEGQLFNFFELLIATRFYQITFPSDRIYAFFEMFKSQEAADEPPRPTIDYALSHEQICIHWSSYCLLTSRNLDFLSCVDSSQESNSRTFPSWAFDARRKLVQSLDQGEWFRPCDTEPPRLYNATSSSIARPIFADCPGLTLILSGVEVGRVNELGEPSPDAIRNLTPDAFWRTVLADQERLSFGYPQRLEEYRLKQENVHLLLAQTHTDPLYLRMTFFVSSEGLIGLCPRHTEPGDHIVLLRGGRLPFIIRELDYRERHYRLVGEAYVHGIMDGEYWNEAQNGMVGETEFRLV</sequence>
<evidence type="ECO:0000313" key="5">
    <source>
        <dbReference type="Proteomes" id="UP000235786"/>
    </source>
</evidence>
<reference evidence="4 5" key="1">
    <citation type="submission" date="2016-04" db="EMBL/GenBank/DDBJ databases">
        <title>A degradative enzymes factory behind the ericoid mycorrhizal symbiosis.</title>
        <authorList>
            <consortium name="DOE Joint Genome Institute"/>
            <person name="Martino E."/>
            <person name="Morin E."/>
            <person name="Grelet G."/>
            <person name="Kuo A."/>
            <person name="Kohler A."/>
            <person name="Daghino S."/>
            <person name="Barry K."/>
            <person name="Choi C."/>
            <person name="Cichocki N."/>
            <person name="Clum A."/>
            <person name="Copeland A."/>
            <person name="Hainaut M."/>
            <person name="Haridas S."/>
            <person name="Labutti K."/>
            <person name="Lindquist E."/>
            <person name="Lipzen A."/>
            <person name="Khouja H.-R."/>
            <person name="Murat C."/>
            <person name="Ohm R."/>
            <person name="Olson A."/>
            <person name="Spatafora J."/>
            <person name="Veneault-Fourrey C."/>
            <person name="Henrissat B."/>
            <person name="Grigoriev I."/>
            <person name="Martin F."/>
            <person name="Perotto S."/>
        </authorList>
    </citation>
    <scope>NUCLEOTIDE SEQUENCE [LARGE SCALE GENOMIC DNA]</scope>
    <source>
        <strain evidence="4 5">F</strain>
    </source>
</reference>
<keyword evidence="1" id="KW-0677">Repeat</keyword>
<dbReference type="EMBL" id="KZ613970">
    <property type="protein sequence ID" value="PMD30004.1"/>
    <property type="molecule type" value="Genomic_DNA"/>
</dbReference>
<dbReference type="InterPro" id="IPR027417">
    <property type="entry name" value="P-loop_NTPase"/>
</dbReference>
<organism evidence="4 5">
    <name type="scientific">Hyaloscypha variabilis (strain UAMH 11265 / GT02V1 / F)</name>
    <name type="common">Meliniomyces variabilis</name>
    <dbReference type="NCBI Taxonomy" id="1149755"/>
    <lineage>
        <taxon>Eukaryota</taxon>
        <taxon>Fungi</taxon>
        <taxon>Dikarya</taxon>
        <taxon>Ascomycota</taxon>
        <taxon>Pezizomycotina</taxon>
        <taxon>Leotiomycetes</taxon>
        <taxon>Helotiales</taxon>
        <taxon>Hyaloscyphaceae</taxon>
        <taxon>Hyaloscypha</taxon>
        <taxon>Hyaloscypha variabilis</taxon>
    </lineage>
</organism>
<dbReference type="Proteomes" id="UP000235786">
    <property type="component" value="Unassembled WGS sequence"/>
</dbReference>
<dbReference type="Gene3D" id="3.40.50.300">
    <property type="entry name" value="P-loop containing nucleotide triphosphate hydrolases"/>
    <property type="match status" value="1"/>
</dbReference>
<evidence type="ECO:0000256" key="1">
    <source>
        <dbReference type="ARBA" id="ARBA00022737"/>
    </source>
</evidence>
<dbReference type="AlphaFoldDB" id="A0A2J6QUR8"/>
<name>A0A2J6QUR8_HYAVF</name>
<gene>
    <name evidence="4" type="ORF">L207DRAFT_593053</name>
</gene>
<protein>
    <submittedName>
        <fullName evidence="4">HET-domain-containing protein</fullName>
    </submittedName>
</protein>
<accession>A0A2J6QUR8</accession>
<feature type="domain" description="Heterokaryon incompatibility" evidence="2">
    <location>
        <begin position="613"/>
        <end position="755"/>
    </location>
</feature>
<dbReference type="InterPro" id="IPR010730">
    <property type="entry name" value="HET"/>
</dbReference>
<dbReference type="Pfam" id="PF24883">
    <property type="entry name" value="NPHP3_N"/>
    <property type="match status" value="1"/>
</dbReference>
<feature type="domain" description="Nephrocystin 3-like N-terminal" evidence="3">
    <location>
        <begin position="43"/>
        <end position="211"/>
    </location>
</feature>
<dbReference type="Pfam" id="PF06985">
    <property type="entry name" value="HET"/>
    <property type="match status" value="1"/>
</dbReference>
<dbReference type="OrthoDB" id="1577640at2759"/>
<evidence type="ECO:0000259" key="3">
    <source>
        <dbReference type="Pfam" id="PF24883"/>
    </source>
</evidence>
<dbReference type="PANTHER" id="PTHR24148">
    <property type="entry name" value="ANKYRIN REPEAT DOMAIN-CONTAINING PROTEIN 39 HOMOLOG-RELATED"/>
    <property type="match status" value="1"/>
</dbReference>
<evidence type="ECO:0000313" key="4">
    <source>
        <dbReference type="EMBL" id="PMD30004.1"/>
    </source>
</evidence>
<dbReference type="Pfam" id="PF26639">
    <property type="entry name" value="Het-6_barrel"/>
    <property type="match status" value="1"/>
</dbReference>
<keyword evidence="5" id="KW-1185">Reference proteome</keyword>
<dbReference type="PANTHER" id="PTHR24148:SF64">
    <property type="entry name" value="HETEROKARYON INCOMPATIBILITY DOMAIN-CONTAINING PROTEIN"/>
    <property type="match status" value="1"/>
</dbReference>
<dbReference type="SUPFAM" id="SSF52540">
    <property type="entry name" value="P-loop containing nucleoside triphosphate hydrolases"/>
    <property type="match status" value="1"/>
</dbReference>
<evidence type="ECO:0000259" key="2">
    <source>
        <dbReference type="Pfam" id="PF06985"/>
    </source>
</evidence>
<dbReference type="InterPro" id="IPR056884">
    <property type="entry name" value="NPHP3-like_N"/>
</dbReference>
<dbReference type="InterPro" id="IPR052895">
    <property type="entry name" value="HetReg/Transcr_Mod"/>
</dbReference>
<proteinExistence type="predicted"/>